<dbReference type="EMBL" id="CABDVU010000001">
    <property type="protein sequence ID" value="VTN10668.1"/>
    <property type="molecule type" value="Genomic_DNA"/>
</dbReference>
<dbReference type="Proteomes" id="UP000339249">
    <property type="component" value="Unassembled WGS sequence"/>
</dbReference>
<name>A0A4U9D3C5_RAOTE</name>
<feature type="domain" description="YycE-like N-terminal" evidence="1">
    <location>
        <begin position="6"/>
        <end position="31"/>
    </location>
</feature>
<dbReference type="AlphaFoldDB" id="A0A4U9D3C5"/>
<dbReference type="InterPro" id="IPR058998">
    <property type="entry name" value="YycE-like_N"/>
</dbReference>
<protein>
    <recommendedName>
        <fullName evidence="1">YycE-like N-terminal domain-containing protein</fullName>
    </recommendedName>
</protein>
<evidence type="ECO:0000313" key="3">
    <source>
        <dbReference type="Proteomes" id="UP000339249"/>
    </source>
</evidence>
<dbReference type="Pfam" id="PF22658">
    <property type="entry name" value="YycE-like_N"/>
    <property type="match status" value="1"/>
</dbReference>
<sequence>MSFTHLRIARPVTRLAHAFRMYAEGLGLQKLPISRITMVLAESCWAVKIYPGISN</sequence>
<reference evidence="2 3" key="1">
    <citation type="submission" date="2019-04" db="EMBL/GenBank/DDBJ databases">
        <authorList>
            <consortium name="Pathogen Informatics"/>
        </authorList>
    </citation>
    <scope>NUCLEOTIDE SEQUENCE [LARGE SCALE GENOMIC DNA]</scope>
    <source>
        <strain evidence="2 3">NCTC9185</strain>
    </source>
</reference>
<dbReference type="Gene3D" id="3.10.180.10">
    <property type="entry name" value="2,3-Dihydroxybiphenyl 1,2-Dioxygenase, domain 1"/>
    <property type="match status" value="1"/>
</dbReference>
<evidence type="ECO:0000259" key="1">
    <source>
        <dbReference type="Pfam" id="PF22658"/>
    </source>
</evidence>
<dbReference type="InterPro" id="IPR029068">
    <property type="entry name" value="Glyas_Bleomycin-R_OHBP_Dase"/>
</dbReference>
<evidence type="ECO:0000313" key="2">
    <source>
        <dbReference type="EMBL" id="VTN10668.1"/>
    </source>
</evidence>
<accession>A0A4U9D3C5</accession>
<organism evidence="2 3">
    <name type="scientific">Raoultella terrigena</name>
    <name type="common">Klebsiella terrigena</name>
    <dbReference type="NCBI Taxonomy" id="577"/>
    <lineage>
        <taxon>Bacteria</taxon>
        <taxon>Pseudomonadati</taxon>
        <taxon>Pseudomonadota</taxon>
        <taxon>Gammaproteobacteria</taxon>
        <taxon>Enterobacterales</taxon>
        <taxon>Enterobacteriaceae</taxon>
        <taxon>Klebsiella/Raoultella group</taxon>
        <taxon>Raoultella</taxon>
    </lineage>
</organism>
<proteinExistence type="predicted"/>
<gene>
    <name evidence="2" type="ORF">NCTC9185_02593</name>
</gene>